<dbReference type="Proteomes" id="UP000472839">
    <property type="component" value="Unassembled WGS sequence"/>
</dbReference>
<dbReference type="EMBL" id="WFKK01000012">
    <property type="protein sequence ID" value="KAB7889554.1"/>
    <property type="molecule type" value="Genomic_DNA"/>
</dbReference>
<organism evidence="2 3">
    <name type="scientific">Poseidonibacter ostreae</name>
    <dbReference type="NCBI Taxonomy" id="2654171"/>
    <lineage>
        <taxon>Bacteria</taxon>
        <taxon>Pseudomonadati</taxon>
        <taxon>Campylobacterota</taxon>
        <taxon>Epsilonproteobacteria</taxon>
        <taxon>Campylobacterales</taxon>
        <taxon>Arcobacteraceae</taxon>
        <taxon>Poseidonibacter</taxon>
    </lineage>
</organism>
<dbReference type="AlphaFoldDB" id="A0A6L4WTY0"/>
<proteinExistence type="predicted"/>
<feature type="region of interest" description="Disordered" evidence="1">
    <location>
        <begin position="102"/>
        <end position="130"/>
    </location>
</feature>
<name>A0A6L4WTY0_9BACT</name>
<evidence type="ECO:0000256" key="1">
    <source>
        <dbReference type="SAM" id="MobiDB-lite"/>
    </source>
</evidence>
<evidence type="ECO:0000313" key="3">
    <source>
        <dbReference type="Proteomes" id="UP000472839"/>
    </source>
</evidence>
<gene>
    <name evidence="2" type="ORF">GBG19_05725</name>
</gene>
<comment type="caution">
    <text evidence="2">The sequence shown here is derived from an EMBL/GenBank/DDBJ whole genome shotgun (WGS) entry which is preliminary data.</text>
</comment>
<dbReference type="RefSeq" id="WP_152279718.1">
    <property type="nucleotide sequence ID" value="NZ_WFKK01000012.1"/>
</dbReference>
<evidence type="ECO:0000313" key="2">
    <source>
        <dbReference type="EMBL" id="KAB7889554.1"/>
    </source>
</evidence>
<feature type="compositionally biased region" description="Low complexity" evidence="1">
    <location>
        <begin position="106"/>
        <end position="115"/>
    </location>
</feature>
<sequence>MSKINLKTVRGVLKTLNVNKEGTDAIVSGINLKQDEYTKVYDRKIAKADKSFEVAKEKYQSSKSKAESESIVIVVSELIKFYNIKIEVKDEKLETEKQNISERLNLDSNQSNNNQGFNKSDFKEFNGSYS</sequence>
<reference evidence="2 3" key="1">
    <citation type="submission" date="2019-10" db="EMBL/GenBank/DDBJ databases">
        <title>Poseidonibacter ostreae sp. nov., isolated from the gut of the Ostrea denselamellosa.</title>
        <authorList>
            <person name="Choi A."/>
        </authorList>
    </citation>
    <scope>NUCLEOTIDE SEQUENCE [LARGE SCALE GENOMIC DNA]</scope>
    <source>
        <strain evidence="2 3">SJOD-M-33</strain>
    </source>
</reference>
<accession>A0A6L4WTY0</accession>
<protein>
    <submittedName>
        <fullName evidence="2">Uncharacterized protein</fullName>
    </submittedName>
</protein>